<evidence type="ECO:0000256" key="3">
    <source>
        <dbReference type="ARBA" id="ARBA00022842"/>
    </source>
</evidence>
<dbReference type="EMBL" id="JACHJT010000001">
    <property type="protein sequence ID" value="MBB4930323.1"/>
    <property type="molecule type" value="Genomic_DNA"/>
</dbReference>
<dbReference type="InterPro" id="IPR015813">
    <property type="entry name" value="Pyrv/PenolPyrv_kinase-like_dom"/>
</dbReference>
<dbReference type="GO" id="GO:0003824">
    <property type="term" value="F:catalytic activity"/>
    <property type="evidence" value="ECO:0007669"/>
    <property type="project" value="InterPro"/>
</dbReference>
<keyword evidence="5" id="KW-1185">Reference proteome</keyword>
<organism evidence="4 5">
    <name type="scientific">Lipingzhangella halophila</name>
    <dbReference type="NCBI Taxonomy" id="1783352"/>
    <lineage>
        <taxon>Bacteria</taxon>
        <taxon>Bacillati</taxon>
        <taxon>Actinomycetota</taxon>
        <taxon>Actinomycetes</taxon>
        <taxon>Streptosporangiales</taxon>
        <taxon>Nocardiopsidaceae</taxon>
        <taxon>Lipingzhangella</taxon>
    </lineage>
</organism>
<dbReference type="GO" id="GO:0006107">
    <property type="term" value="P:oxaloacetate metabolic process"/>
    <property type="evidence" value="ECO:0007669"/>
    <property type="project" value="TreeGrafter"/>
</dbReference>
<name>A0A7W7RES6_9ACTN</name>
<protein>
    <recommendedName>
        <fullName evidence="6">Aldolase</fullName>
    </recommendedName>
</protein>
<dbReference type="AlphaFoldDB" id="A0A7W7RES6"/>
<evidence type="ECO:0000256" key="2">
    <source>
        <dbReference type="ARBA" id="ARBA00022723"/>
    </source>
</evidence>
<evidence type="ECO:0000256" key="1">
    <source>
        <dbReference type="ARBA" id="ARBA00001946"/>
    </source>
</evidence>
<evidence type="ECO:0000313" key="4">
    <source>
        <dbReference type="EMBL" id="MBB4930323.1"/>
    </source>
</evidence>
<gene>
    <name evidence="4" type="ORF">F4561_001143</name>
</gene>
<comment type="cofactor">
    <cofactor evidence="1">
        <name>Mg(2+)</name>
        <dbReference type="ChEBI" id="CHEBI:18420"/>
    </cofactor>
</comment>
<dbReference type="PANTHER" id="PTHR32308:SF10">
    <property type="entry name" value="CITRATE LYASE SUBUNIT BETA"/>
    <property type="match status" value="1"/>
</dbReference>
<sequence>MIGTDDQKGAITVGVRQSAGNGNGASAADLDKLYEALDARLADSDSRLLERYPGESTRRQPVHTVYVPADRVHAGLAREWGEQAARALRDFAPDAASLAAATGLDAAAVAECLPRVHNKLRAEPIEDLRVDLEDGYGNRPDDEEDAHVVAAARALCADLGSGQAPPYFGVRMKGMEAAGRRRGMRTLAMFLDTLLEGAGELPEGLRVTLPKITSVHQVEAMVWVAEELEKRLGLAAGRLGFELQIETPQSILAPDGTAAVARMIHAGAGRDGGPGRVTALHYGTYDYSAACGVTAAFQSMAHPAADHAKAVMQVAAAGTGVWLSDGATNVLPVGSAEQVHAAWKLHAGLVRRSLEHAYYQGWDMHPHQLPTRYLATFGFFREAFAPAAERLKAYIDASGGGVLDEPATAQALASALVRGLRCGALDEGEVTAATGMETAALTALAGRRVG</sequence>
<dbReference type="SUPFAM" id="SSF51621">
    <property type="entry name" value="Phosphoenolpyruvate/pyruvate domain"/>
    <property type="match status" value="1"/>
</dbReference>
<dbReference type="GO" id="GO:0000287">
    <property type="term" value="F:magnesium ion binding"/>
    <property type="evidence" value="ECO:0007669"/>
    <property type="project" value="TreeGrafter"/>
</dbReference>
<evidence type="ECO:0000313" key="5">
    <source>
        <dbReference type="Proteomes" id="UP000523007"/>
    </source>
</evidence>
<comment type="caution">
    <text evidence="4">The sequence shown here is derived from an EMBL/GenBank/DDBJ whole genome shotgun (WGS) entry which is preliminary data.</text>
</comment>
<dbReference type="PANTHER" id="PTHR32308">
    <property type="entry name" value="LYASE BETA SUBUNIT, PUTATIVE (AFU_ORTHOLOGUE AFUA_4G13030)-RELATED"/>
    <property type="match status" value="1"/>
</dbReference>
<dbReference type="Pfam" id="PF22484">
    <property type="entry name" value="DUF6986"/>
    <property type="match status" value="1"/>
</dbReference>
<accession>A0A7W7RES6</accession>
<keyword evidence="3" id="KW-0460">Magnesium</keyword>
<proteinExistence type="predicted"/>
<dbReference type="Gene3D" id="3.20.20.60">
    <property type="entry name" value="Phosphoenolpyruvate-binding domains"/>
    <property type="match status" value="1"/>
</dbReference>
<reference evidence="4 5" key="1">
    <citation type="submission" date="2020-08" db="EMBL/GenBank/DDBJ databases">
        <title>Sequencing the genomes of 1000 actinobacteria strains.</title>
        <authorList>
            <person name="Klenk H.-P."/>
        </authorList>
    </citation>
    <scope>NUCLEOTIDE SEQUENCE [LARGE SCALE GENOMIC DNA]</scope>
    <source>
        <strain evidence="4 5">DSM 102030</strain>
    </source>
</reference>
<dbReference type="InterPro" id="IPR040442">
    <property type="entry name" value="Pyrv_kinase-like_dom_sf"/>
</dbReference>
<evidence type="ECO:0008006" key="6">
    <source>
        <dbReference type="Google" id="ProtNLM"/>
    </source>
</evidence>
<keyword evidence="2" id="KW-0479">Metal-binding</keyword>
<dbReference type="InterPro" id="IPR054255">
    <property type="entry name" value="DUF6986"/>
</dbReference>
<dbReference type="Proteomes" id="UP000523007">
    <property type="component" value="Unassembled WGS sequence"/>
</dbReference>